<accession>A0A4Y2BQW7</accession>
<dbReference type="OrthoDB" id="10445188at2759"/>
<proteinExistence type="predicted"/>
<dbReference type="EMBL" id="BGPR01000102">
    <property type="protein sequence ID" value="GBL94343.1"/>
    <property type="molecule type" value="Genomic_DNA"/>
</dbReference>
<comment type="caution">
    <text evidence="2">The sequence shown here is derived from an EMBL/GenBank/DDBJ whole genome shotgun (WGS) entry which is preliminary data.</text>
</comment>
<dbReference type="Proteomes" id="UP000499080">
    <property type="component" value="Unassembled WGS sequence"/>
</dbReference>
<evidence type="ECO:0000256" key="1">
    <source>
        <dbReference type="SAM" id="MobiDB-lite"/>
    </source>
</evidence>
<evidence type="ECO:0000313" key="3">
    <source>
        <dbReference type="Proteomes" id="UP000499080"/>
    </source>
</evidence>
<sequence>MILFQTLRSQYSNLDQCSSHFIPMTSRAADPKSEVAFSSGQGQGHARAADESRMPSDTLGCHFWLPSALSHHSQRNVPENTSTV</sequence>
<reference evidence="2 3" key="1">
    <citation type="journal article" date="2019" name="Sci. Rep.">
        <title>Orb-weaving spider Araneus ventricosus genome elucidates the spidroin gene catalogue.</title>
        <authorList>
            <person name="Kono N."/>
            <person name="Nakamura H."/>
            <person name="Ohtoshi R."/>
            <person name="Moran D.A.P."/>
            <person name="Shinohara A."/>
            <person name="Yoshida Y."/>
            <person name="Fujiwara M."/>
            <person name="Mori M."/>
            <person name="Tomita M."/>
            <person name="Arakawa K."/>
        </authorList>
    </citation>
    <scope>NUCLEOTIDE SEQUENCE [LARGE SCALE GENOMIC DNA]</scope>
</reference>
<protein>
    <submittedName>
        <fullName evidence="2">Uncharacterized protein</fullName>
    </submittedName>
</protein>
<gene>
    <name evidence="2" type="ORF">AVEN_7326_1</name>
</gene>
<evidence type="ECO:0000313" key="2">
    <source>
        <dbReference type="EMBL" id="GBL94343.1"/>
    </source>
</evidence>
<dbReference type="AlphaFoldDB" id="A0A4Y2BQW7"/>
<name>A0A4Y2BQW7_ARAVE</name>
<keyword evidence="3" id="KW-1185">Reference proteome</keyword>
<feature type="region of interest" description="Disordered" evidence="1">
    <location>
        <begin position="33"/>
        <end position="55"/>
    </location>
</feature>
<organism evidence="2 3">
    <name type="scientific">Araneus ventricosus</name>
    <name type="common">Orbweaver spider</name>
    <name type="synonym">Epeira ventricosa</name>
    <dbReference type="NCBI Taxonomy" id="182803"/>
    <lineage>
        <taxon>Eukaryota</taxon>
        <taxon>Metazoa</taxon>
        <taxon>Ecdysozoa</taxon>
        <taxon>Arthropoda</taxon>
        <taxon>Chelicerata</taxon>
        <taxon>Arachnida</taxon>
        <taxon>Araneae</taxon>
        <taxon>Araneomorphae</taxon>
        <taxon>Entelegynae</taxon>
        <taxon>Araneoidea</taxon>
        <taxon>Araneidae</taxon>
        <taxon>Araneus</taxon>
    </lineage>
</organism>